<sequence length="362" mass="40778">MEEGRLTLVTRKPCFALPTACPNCLPVYFYLKFAQVPFDLCFHSTFPDSDQIPYIEFGAYVAYNNEKGGVIECLKEDGIVDLDSGFQTVPEWVSMKVMVASWLMDAVMYELWVGSEGNSAQKIFYSDLPWLIGKILYLKQVHAAKQLLGITKENAERREAEIYRRAIIAYGALSTRLGEDSLFFGRPTSLDAIFLGHALFTLQALPETSVLRSKLLNYSSLVKYTEKHSTDLIEAGSSTPTVPLPRADHSSGMPRHGGFANWSSKPKNKPKREKTEEEKKFRRRAKYFLAAQFVARMMTVWIMLTRSAHARIIPYARTTLMCAPLQHNLMNLGKSSAAVAQQFLASCSFMISQSFRDSSCKA</sequence>
<feature type="region of interest" description="Disordered" evidence="1">
    <location>
        <begin position="235"/>
        <end position="278"/>
    </location>
</feature>
<accession>A0AAD3SMX0</accession>
<dbReference type="PANTHER" id="PTHR12289:SF41">
    <property type="entry name" value="FAILED AXON CONNECTIONS-RELATED"/>
    <property type="match status" value="1"/>
</dbReference>
<dbReference type="PANTHER" id="PTHR12289">
    <property type="entry name" value="METAXIN RELATED"/>
    <property type="match status" value="1"/>
</dbReference>
<evidence type="ECO:0000313" key="5">
    <source>
        <dbReference type="Proteomes" id="UP001279734"/>
    </source>
</evidence>
<dbReference type="InterPro" id="IPR033468">
    <property type="entry name" value="Metaxin_GST"/>
</dbReference>
<evidence type="ECO:0000313" key="4">
    <source>
        <dbReference type="EMBL" id="GMH13615.1"/>
    </source>
</evidence>
<dbReference type="Pfam" id="PF17171">
    <property type="entry name" value="GST_C_6"/>
    <property type="match status" value="1"/>
</dbReference>
<dbReference type="Pfam" id="PF17172">
    <property type="entry name" value="GST_N_4"/>
    <property type="match status" value="1"/>
</dbReference>
<feature type="domain" description="Metaxin glutathione S-transferase" evidence="2">
    <location>
        <begin position="169"/>
        <end position="227"/>
    </location>
</feature>
<comment type="caution">
    <text evidence="4">The sequence shown here is derived from an EMBL/GenBank/DDBJ whole genome shotgun (WGS) entry which is preliminary data.</text>
</comment>
<protein>
    <recommendedName>
        <fullName evidence="6">Metaxin</fullName>
    </recommendedName>
</protein>
<dbReference type="EMBL" id="BSYO01000013">
    <property type="protein sequence ID" value="GMH13615.1"/>
    <property type="molecule type" value="Genomic_DNA"/>
</dbReference>
<name>A0AAD3SMX0_NEPGR</name>
<dbReference type="GO" id="GO:0006626">
    <property type="term" value="P:protein targeting to mitochondrion"/>
    <property type="evidence" value="ECO:0007669"/>
    <property type="project" value="TreeGrafter"/>
</dbReference>
<evidence type="ECO:0000259" key="2">
    <source>
        <dbReference type="Pfam" id="PF17171"/>
    </source>
</evidence>
<dbReference type="CDD" id="cd03193">
    <property type="entry name" value="GST_C_Metaxin"/>
    <property type="match status" value="1"/>
</dbReference>
<dbReference type="AlphaFoldDB" id="A0AAD3SMX0"/>
<dbReference type="GO" id="GO:0005741">
    <property type="term" value="C:mitochondrial outer membrane"/>
    <property type="evidence" value="ECO:0007669"/>
    <property type="project" value="TreeGrafter"/>
</dbReference>
<feature type="domain" description="Thioredoxin-like fold" evidence="3">
    <location>
        <begin position="22"/>
        <end position="116"/>
    </location>
</feature>
<dbReference type="InterPro" id="IPR012336">
    <property type="entry name" value="Thioredoxin-like_fold"/>
</dbReference>
<evidence type="ECO:0000256" key="1">
    <source>
        <dbReference type="SAM" id="MobiDB-lite"/>
    </source>
</evidence>
<keyword evidence="5" id="KW-1185">Reference proteome</keyword>
<gene>
    <name evidence="4" type="ORF">Nepgr_015456</name>
</gene>
<proteinExistence type="predicted"/>
<reference evidence="4" key="1">
    <citation type="submission" date="2023-05" db="EMBL/GenBank/DDBJ databases">
        <title>Nepenthes gracilis genome sequencing.</title>
        <authorList>
            <person name="Fukushima K."/>
        </authorList>
    </citation>
    <scope>NUCLEOTIDE SEQUENCE</scope>
    <source>
        <strain evidence="4">SING2019-196</strain>
    </source>
</reference>
<evidence type="ECO:0008006" key="6">
    <source>
        <dbReference type="Google" id="ProtNLM"/>
    </source>
</evidence>
<dbReference type="InterPro" id="IPR050931">
    <property type="entry name" value="Mito_Protein_Transport_Metaxin"/>
</dbReference>
<dbReference type="Proteomes" id="UP001279734">
    <property type="component" value="Unassembled WGS sequence"/>
</dbReference>
<organism evidence="4 5">
    <name type="scientific">Nepenthes gracilis</name>
    <name type="common">Slender pitcher plant</name>
    <dbReference type="NCBI Taxonomy" id="150966"/>
    <lineage>
        <taxon>Eukaryota</taxon>
        <taxon>Viridiplantae</taxon>
        <taxon>Streptophyta</taxon>
        <taxon>Embryophyta</taxon>
        <taxon>Tracheophyta</taxon>
        <taxon>Spermatophyta</taxon>
        <taxon>Magnoliopsida</taxon>
        <taxon>eudicotyledons</taxon>
        <taxon>Gunneridae</taxon>
        <taxon>Pentapetalae</taxon>
        <taxon>Caryophyllales</taxon>
        <taxon>Nepenthaceae</taxon>
        <taxon>Nepenthes</taxon>
    </lineage>
</organism>
<evidence type="ECO:0000259" key="3">
    <source>
        <dbReference type="Pfam" id="PF17172"/>
    </source>
</evidence>